<evidence type="ECO:0000259" key="6">
    <source>
        <dbReference type="PROSITE" id="PS50011"/>
    </source>
</evidence>
<keyword evidence="3" id="KW-0547">Nucleotide-binding</keyword>
<name>A0AA88I917_ARTSF</name>
<dbReference type="EMBL" id="JAVRJZ010000004">
    <property type="protein sequence ID" value="KAK2723573.1"/>
    <property type="molecule type" value="Genomic_DNA"/>
</dbReference>
<dbReference type="GO" id="GO:0005524">
    <property type="term" value="F:ATP binding"/>
    <property type="evidence" value="ECO:0007669"/>
    <property type="project" value="UniProtKB-KW"/>
</dbReference>
<keyword evidence="2" id="KW-0808">Transferase</keyword>
<dbReference type="Gene3D" id="3.30.200.20">
    <property type="entry name" value="Phosphorylase Kinase, domain 1"/>
    <property type="match status" value="1"/>
</dbReference>
<keyword evidence="4" id="KW-0418">Kinase</keyword>
<evidence type="ECO:0000313" key="7">
    <source>
        <dbReference type="EMBL" id="KAK2723573.1"/>
    </source>
</evidence>
<accession>A0AA88I917</accession>
<feature type="non-terminal residue" evidence="7">
    <location>
        <position position="1"/>
    </location>
</feature>
<dbReference type="InterPro" id="IPR000719">
    <property type="entry name" value="Prot_kinase_dom"/>
</dbReference>
<dbReference type="Proteomes" id="UP001187531">
    <property type="component" value="Unassembled WGS sequence"/>
</dbReference>
<dbReference type="PROSITE" id="PS50011">
    <property type="entry name" value="PROTEIN_KINASE_DOM"/>
    <property type="match status" value="1"/>
</dbReference>
<dbReference type="PANTHER" id="PTHR24355">
    <property type="entry name" value="G PROTEIN-COUPLED RECEPTOR KINASE/RIBOSOMAL PROTEIN S6 KINASE"/>
    <property type="match status" value="1"/>
</dbReference>
<keyword evidence="8" id="KW-1185">Reference proteome</keyword>
<comment type="caution">
    <text evidence="7">The sequence shown here is derived from an EMBL/GenBank/DDBJ whole genome shotgun (WGS) entry which is preliminary data.</text>
</comment>
<dbReference type="GO" id="GO:0004674">
    <property type="term" value="F:protein serine/threonine kinase activity"/>
    <property type="evidence" value="ECO:0007669"/>
    <property type="project" value="UniProtKB-KW"/>
</dbReference>
<gene>
    <name evidence="7" type="ORF">QYM36_002052</name>
</gene>
<feature type="domain" description="Protein kinase" evidence="6">
    <location>
        <begin position="85"/>
        <end position="161"/>
    </location>
</feature>
<keyword evidence="5" id="KW-0067">ATP-binding</keyword>
<dbReference type="SUPFAM" id="SSF56112">
    <property type="entry name" value="Protein kinase-like (PK-like)"/>
    <property type="match status" value="1"/>
</dbReference>
<proteinExistence type="predicted"/>
<evidence type="ECO:0000313" key="8">
    <source>
        <dbReference type="Proteomes" id="UP001187531"/>
    </source>
</evidence>
<dbReference type="AlphaFoldDB" id="A0AA88I917"/>
<sequence length="161" mass="18241">GDNPEYKSTDFGSLPLGTTSFRSWAGSERTGFSISSIDSRRSRYLRSLSAGAPRNTGDTRWPIAYFEAIFLGEFKLRNGHYKESYSTVRELSSGSFGKVYLTKSLESGQLFAAKILSKAQIICERAVQQTKDEVSIQLMCGHNPFIILCFEYWQERRNIII</sequence>
<dbReference type="Pfam" id="PF00069">
    <property type="entry name" value="Pkinase"/>
    <property type="match status" value="1"/>
</dbReference>
<dbReference type="PANTHER" id="PTHR24355:SF1">
    <property type="entry name" value="RIBOSOMAL PROTEIN S6 KINASE-RELATED PROTEIN"/>
    <property type="match status" value="1"/>
</dbReference>
<evidence type="ECO:0000256" key="5">
    <source>
        <dbReference type="ARBA" id="ARBA00022840"/>
    </source>
</evidence>
<evidence type="ECO:0000256" key="4">
    <source>
        <dbReference type="ARBA" id="ARBA00022777"/>
    </source>
</evidence>
<keyword evidence="1" id="KW-0723">Serine/threonine-protein kinase</keyword>
<evidence type="ECO:0000256" key="1">
    <source>
        <dbReference type="ARBA" id="ARBA00022527"/>
    </source>
</evidence>
<dbReference type="InterPro" id="IPR011009">
    <property type="entry name" value="Kinase-like_dom_sf"/>
</dbReference>
<reference evidence="7" key="1">
    <citation type="submission" date="2023-07" db="EMBL/GenBank/DDBJ databases">
        <title>Chromosome-level genome assembly of Artemia franciscana.</title>
        <authorList>
            <person name="Jo E."/>
        </authorList>
    </citation>
    <scope>NUCLEOTIDE SEQUENCE</scope>
    <source>
        <tissue evidence="7">Whole body</tissue>
    </source>
</reference>
<protein>
    <recommendedName>
        <fullName evidence="6">Protein kinase domain-containing protein</fullName>
    </recommendedName>
</protein>
<feature type="non-terminal residue" evidence="7">
    <location>
        <position position="161"/>
    </location>
</feature>
<organism evidence="7 8">
    <name type="scientific">Artemia franciscana</name>
    <name type="common">Brine shrimp</name>
    <name type="synonym">Artemia sanfranciscana</name>
    <dbReference type="NCBI Taxonomy" id="6661"/>
    <lineage>
        <taxon>Eukaryota</taxon>
        <taxon>Metazoa</taxon>
        <taxon>Ecdysozoa</taxon>
        <taxon>Arthropoda</taxon>
        <taxon>Crustacea</taxon>
        <taxon>Branchiopoda</taxon>
        <taxon>Anostraca</taxon>
        <taxon>Artemiidae</taxon>
        <taxon>Artemia</taxon>
    </lineage>
</organism>
<evidence type="ECO:0000256" key="3">
    <source>
        <dbReference type="ARBA" id="ARBA00022741"/>
    </source>
</evidence>
<evidence type="ECO:0000256" key="2">
    <source>
        <dbReference type="ARBA" id="ARBA00022679"/>
    </source>
</evidence>